<dbReference type="InParanoid" id="A0A077ZQE1"/>
<gene>
    <name evidence="2" type="primary">Contig5138.g5515</name>
    <name evidence="2" type="ORF">STYLEM_1082</name>
</gene>
<dbReference type="InterPro" id="IPR036871">
    <property type="entry name" value="PX_dom_sf"/>
</dbReference>
<dbReference type="SMART" id="SM00312">
    <property type="entry name" value="PX"/>
    <property type="match status" value="2"/>
</dbReference>
<dbReference type="Proteomes" id="UP000039865">
    <property type="component" value="Unassembled WGS sequence"/>
</dbReference>
<name>A0A077ZQE1_STYLE</name>
<sequence>MPGHREYEIKTIFNLNPCETNMSQILETHIVKKRYSDFEQLYELLVNNYLECLLPPLPEKSIQNFTSDEDSDFVRIRQRELEYFLNRLNNHKKLSYVQEFRDFLREITTPSGNQQKQSPNSLLNMKKFLQPQLVKDSLYSFQKNSYVKYGYSLLQWGQQGPDYNQLQKAVNDDLEREYQSELVSHVQLLLTRLDNLVHNLTKQSLVFMKQSVALKNVADMYEKFEIQREKCYDLDMDQSHSSTYQESLTKLAKNSSDTHQFYQDRVLADLKFFHRFIKAIDRQIWKREELIDAFNRIQEKRQSNLWSKQNEQNLVEMKRKIQKVTKRQLEEYTVIHQEIIRSISVSVKMLGSNHAIYYTSEVEMDASLCSSDEEDYSSVRSKLDSFNKPIQDDSRVDEDIIYQPQNTPQGMIVSLIYISDTKWKTDKQIAGGHREYEINCNIKGSIIQSSVSQDNNDQTDEKRHSVQRRFKDFRQFQRLLRTNYLDFIVPPLPKKSIRDKVSQDESLFVTKRRQTLLLFLNRVADHPILGQTEEFVEFLTDQKYYHQIQDESGLTSRLKSFWNNTPKLQSILINQNYCQTKQVPDSVSQNIIADIKLEQEYQISVVSNSLYLKQNLDQIEKVLKNQVIILDKKVRSLSKLNGLIKSIQELGIQDYQVYKETQTKNDIFYTDNDEVQDSIKHFHYENIQQLSLYKNELLIESISFYKRYLESLHKSVDLRQDFINKFSEKQHEMTKEKKKQQHQRIKDVTRGHIDEYQRLCSEIETKIILNLGIVGNHYSSLYF</sequence>
<feature type="domain" description="PX" evidence="1">
    <location>
        <begin position="1"/>
        <end position="111"/>
    </location>
</feature>
<keyword evidence="3" id="KW-1185">Reference proteome</keyword>
<dbReference type="AlphaFoldDB" id="A0A077ZQE1"/>
<dbReference type="PANTHER" id="PTHR10555">
    <property type="entry name" value="SORTING NEXIN"/>
    <property type="match status" value="1"/>
</dbReference>
<dbReference type="SUPFAM" id="SSF64268">
    <property type="entry name" value="PX domain"/>
    <property type="match status" value="2"/>
</dbReference>
<dbReference type="OrthoDB" id="289240at2759"/>
<dbReference type="EMBL" id="CCKQ01001027">
    <property type="protein sequence ID" value="CDW72128.1"/>
    <property type="molecule type" value="Genomic_DNA"/>
</dbReference>
<dbReference type="GO" id="GO:0005768">
    <property type="term" value="C:endosome"/>
    <property type="evidence" value="ECO:0007669"/>
    <property type="project" value="TreeGrafter"/>
</dbReference>
<evidence type="ECO:0000313" key="2">
    <source>
        <dbReference type="EMBL" id="CDW72128.1"/>
    </source>
</evidence>
<feature type="domain" description="PX" evidence="1">
    <location>
        <begin position="414"/>
        <end position="546"/>
    </location>
</feature>
<dbReference type="Pfam" id="PF00787">
    <property type="entry name" value="PX"/>
    <property type="match status" value="2"/>
</dbReference>
<reference evidence="2 3" key="1">
    <citation type="submission" date="2014-06" db="EMBL/GenBank/DDBJ databases">
        <authorList>
            <person name="Swart Estienne"/>
        </authorList>
    </citation>
    <scope>NUCLEOTIDE SEQUENCE [LARGE SCALE GENOMIC DNA]</scope>
    <source>
        <strain evidence="2 3">130c</strain>
    </source>
</reference>
<dbReference type="PROSITE" id="PS50195">
    <property type="entry name" value="PX"/>
    <property type="match status" value="2"/>
</dbReference>
<accession>A0A077ZQE1</accession>
<dbReference type="OMA" id="YWQNILE"/>
<dbReference type="GO" id="GO:0035091">
    <property type="term" value="F:phosphatidylinositol binding"/>
    <property type="evidence" value="ECO:0007669"/>
    <property type="project" value="InterPro"/>
</dbReference>
<evidence type="ECO:0000313" key="3">
    <source>
        <dbReference type="Proteomes" id="UP000039865"/>
    </source>
</evidence>
<proteinExistence type="predicted"/>
<dbReference type="PANTHER" id="PTHR10555:SF170">
    <property type="entry name" value="FI18122P1"/>
    <property type="match status" value="1"/>
</dbReference>
<evidence type="ECO:0000259" key="1">
    <source>
        <dbReference type="PROSITE" id="PS50195"/>
    </source>
</evidence>
<protein>
    <submittedName>
        <fullName evidence="2">Sorting nexin 7</fullName>
    </submittedName>
</protein>
<dbReference type="Gene3D" id="3.30.1520.10">
    <property type="entry name" value="Phox-like domain"/>
    <property type="match status" value="2"/>
</dbReference>
<organism evidence="2 3">
    <name type="scientific">Stylonychia lemnae</name>
    <name type="common">Ciliate</name>
    <dbReference type="NCBI Taxonomy" id="5949"/>
    <lineage>
        <taxon>Eukaryota</taxon>
        <taxon>Sar</taxon>
        <taxon>Alveolata</taxon>
        <taxon>Ciliophora</taxon>
        <taxon>Intramacronucleata</taxon>
        <taxon>Spirotrichea</taxon>
        <taxon>Stichotrichia</taxon>
        <taxon>Sporadotrichida</taxon>
        <taxon>Oxytrichidae</taxon>
        <taxon>Stylonychinae</taxon>
        <taxon>Stylonychia</taxon>
    </lineage>
</organism>
<dbReference type="InterPro" id="IPR001683">
    <property type="entry name" value="PX_dom"/>
</dbReference>